<name>A0A9D9N455_9BACT</name>
<comment type="caution">
    <text evidence="2">The sequence shown here is derived from an EMBL/GenBank/DDBJ whole genome shotgun (WGS) entry which is preliminary data.</text>
</comment>
<evidence type="ECO:0000313" key="3">
    <source>
        <dbReference type="Proteomes" id="UP000823641"/>
    </source>
</evidence>
<dbReference type="Proteomes" id="UP000823641">
    <property type="component" value="Unassembled WGS sequence"/>
</dbReference>
<sequence>MDKISRASIIGAMAVIMLVLFMTTGFFSIPIGVSICSVIGIIYGYKCKDKSFFRWSMLALVIGVAFIIYAVILIKSMQ</sequence>
<proteinExistence type="predicted"/>
<keyword evidence="1" id="KW-0472">Membrane</keyword>
<evidence type="ECO:0000256" key="1">
    <source>
        <dbReference type="SAM" id="Phobius"/>
    </source>
</evidence>
<dbReference type="AlphaFoldDB" id="A0A9D9N455"/>
<reference evidence="2" key="2">
    <citation type="journal article" date="2021" name="PeerJ">
        <title>Extensive microbial diversity within the chicken gut microbiome revealed by metagenomics and culture.</title>
        <authorList>
            <person name="Gilroy R."/>
            <person name="Ravi A."/>
            <person name="Getino M."/>
            <person name="Pursley I."/>
            <person name="Horton D.L."/>
            <person name="Alikhan N.F."/>
            <person name="Baker D."/>
            <person name="Gharbi K."/>
            <person name="Hall N."/>
            <person name="Watson M."/>
            <person name="Adriaenssens E.M."/>
            <person name="Foster-Nyarko E."/>
            <person name="Jarju S."/>
            <person name="Secka A."/>
            <person name="Antonio M."/>
            <person name="Oren A."/>
            <person name="Chaudhuri R.R."/>
            <person name="La Ragione R."/>
            <person name="Hildebrand F."/>
            <person name="Pallen M.J."/>
        </authorList>
    </citation>
    <scope>NUCLEOTIDE SEQUENCE</scope>
    <source>
        <strain evidence="2">G3-3990</strain>
    </source>
</reference>
<protein>
    <submittedName>
        <fullName evidence="2">Uncharacterized protein</fullName>
    </submittedName>
</protein>
<reference evidence="2" key="1">
    <citation type="submission" date="2020-10" db="EMBL/GenBank/DDBJ databases">
        <authorList>
            <person name="Gilroy R."/>
        </authorList>
    </citation>
    <scope>NUCLEOTIDE SEQUENCE</scope>
    <source>
        <strain evidence="2">G3-3990</strain>
    </source>
</reference>
<keyword evidence="1" id="KW-1133">Transmembrane helix</keyword>
<evidence type="ECO:0000313" key="2">
    <source>
        <dbReference type="EMBL" id="MBO8459826.1"/>
    </source>
</evidence>
<accession>A0A9D9N455</accession>
<feature type="transmembrane region" description="Helical" evidence="1">
    <location>
        <begin position="55"/>
        <end position="74"/>
    </location>
</feature>
<keyword evidence="1" id="KW-0812">Transmembrane</keyword>
<dbReference type="EMBL" id="JADIMG010000058">
    <property type="protein sequence ID" value="MBO8459826.1"/>
    <property type="molecule type" value="Genomic_DNA"/>
</dbReference>
<feature type="transmembrane region" description="Helical" evidence="1">
    <location>
        <begin position="12"/>
        <end position="43"/>
    </location>
</feature>
<gene>
    <name evidence="2" type="ORF">IAA73_05775</name>
</gene>
<organism evidence="2 3">
    <name type="scientific">Candidatus Gallipaludibacter merdavium</name>
    <dbReference type="NCBI Taxonomy" id="2840839"/>
    <lineage>
        <taxon>Bacteria</taxon>
        <taxon>Pseudomonadati</taxon>
        <taxon>Bacteroidota</taxon>
        <taxon>Bacteroidia</taxon>
        <taxon>Bacteroidales</taxon>
        <taxon>Candidatus Gallipaludibacter</taxon>
    </lineage>
</organism>